<dbReference type="PANTHER" id="PTHR23079">
    <property type="entry name" value="RNA-DEPENDENT RNA POLYMERASE"/>
    <property type="match status" value="1"/>
</dbReference>
<dbReference type="GO" id="GO:0003968">
    <property type="term" value="F:RNA-directed RNA polymerase activity"/>
    <property type="evidence" value="ECO:0007669"/>
    <property type="project" value="UniProtKB-KW"/>
</dbReference>
<keyword evidence="1" id="KW-0808">Transferase</keyword>
<name>A0AAF0Y1Y2_9TREE</name>
<dbReference type="PANTHER" id="PTHR23079:SF55">
    <property type="entry name" value="RNA-DIRECTED RNA POLYMERASE"/>
    <property type="match status" value="1"/>
</dbReference>
<dbReference type="InterPro" id="IPR057596">
    <property type="entry name" value="RDRP_core"/>
</dbReference>
<dbReference type="RefSeq" id="XP_062622626.1">
    <property type="nucleotide sequence ID" value="XM_062766642.1"/>
</dbReference>
<reference evidence="4" key="1">
    <citation type="submission" date="2023-10" db="EMBL/GenBank/DDBJ databases">
        <authorList>
            <person name="Noh H."/>
        </authorList>
    </citation>
    <scope>NUCLEOTIDE SEQUENCE</scope>
    <source>
        <strain evidence="4">DUCC4014</strain>
    </source>
</reference>
<keyword evidence="1 4" id="KW-0696">RNA-directed RNA polymerase</keyword>
<dbReference type="InterPro" id="IPR007855">
    <property type="entry name" value="RDRP"/>
</dbReference>
<protein>
    <recommendedName>
        <fullName evidence="1">RNA-dependent RNA polymerase</fullName>
        <ecNumber evidence="1">2.7.7.48</ecNumber>
    </recommendedName>
</protein>
<feature type="region of interest" description="Disordered" evidence="2">
    <location>
        <begin position="1"/>
        <end position="21"/>
    </location>
</feature>
<dbReference type="GO" id="GO:0003723">
    <property type="term" value="F:RNA binding"/>
    <property type="evidence" value="ECO:0007669"/>
    <property type="project" value="UniProtKB-KW"/>
</dbReference>
<dbReference type="AlphaFoldDB" id="A0AAF0Y1Y2"/>
<evidence type="ECO:0000313" key="4">
    <source>
        <dbReference type="EMBL" id="WOO76594.1"/>
    </source>
</evidence>
<dbReference type="GO" id="GO:0031380">
    <property type="term" value="C:nuclear RNA-directed RNA polymerase complex"/>
    <property type="evidence" value="ECO:0007669"/>
    <property type="project" value="TreeGrafter"/>
</dbReference>
<dbReference type="GO" id="GO:0030422">
    <property type="term" value="P:siRNA processing"/>
    <property type="evidence" value="ECO:0007669"/>
    <property type="project" value="TreeGrafter"/>
</dbReference>
<accession>A0AAF0Y1Y2</accession>
<dbReference type="EMBL" id="CP086714">
    <property type="protein sequence ID" value="WOO76594.1"/>
    <property type="molecule type" value="Genomic_DNA"/>
</dbReference>
<feature type="compositionally biased region" description="Pro residues" evidence="2">
    <location>
        <begin position="1"/>
        <end position="17"/>
    </location>
</feature>
<evidence type="ECO:0000256" key="1">
    <source>
        <dbReference type="RuleBase" id="RU363098"/>
    </source>
</evidence>
<dbReference type="Pfam" id="PF05183">
    <property type="entry name" value="RdRP"/>
    <property type="match status" value="1"/>
</dbReference>
<gene>
    <name evidence="4" type="primary">SHL2_0</name>
    <name evidence="4" type="ORF">LOC62_01G000221</name>
</gene>
<comment type="similarity">
    <text evidence="1">Belongs to the RdRP family.</text>
</comment>
<proteinExistence type="inferred from homology"/>
<dbReference type="GeneID" id="87803480"/>
<organism evidence="4 5">
    <name type="scientific">Vanrija pseudolonga</name>
    <dbReference type="NCBI Taxonomy" id="143232"/>
    <lineage>
        <taxon>Eukaryota</taxon>
        <taxon>Fungi</taxon>
        <taxon>Dikarya</taxon>
        <taxon>Basidiomycota</taxon>
        <taxon>Agaricomycotina</taxon>
        <taxon>Tremellomycetes</taxon>
        <taxon>Trichosporonales</taxon>
        <taxon>Trichosporonaceae</taxon>
        <taxon>Vanrija</taxon>
    </lineage>
</organism>
<evidence type="ECO:0000313" key="5">
    <source>
        <dbReference type="Proteomes" id="UP000827549"/>
    </source>
</evidence>
<dbReference type="EC" id="2.7.7.48" evidence="1"/>
<keyword evidence="5" id="KW-1185">Reference proteome</keyword>
<feature type="domain" description="RDRP core" evidence="3">
    <location>
        <begin position="366"/>
        <end position="930"/>
    </location>
</feature>
<evidence type="ECO:0000256" key="2">
    <source>
        <dbReference type="SAM" id="MobiDB-lite"/>
    </source>
</evidence>
<keyword evidence="1" id="KW-0694">RNA-binding</keyword>
<comment type="catalytic activity">
    <reaction evidence="1">
        <text>RNA(n) + a ribonucleoside 5'-triphosphate = RNA(n+1) + diphosphate</text>
        <dbReference type="Rhea" id="RHEA:21248"/>
        <dbReference type="Rhea" id="RHEA-COMP:14527"/>
        <dbReference type="Rhea" id="RHEA-COMP:17342"/>
        <dbReference type="ChEBI" id="CHEBI:33019"/>
        <dbReference type="ChEBI" id="CHEBI:61557"/>
        <dbReference type="ChEBI" id="CHEBI:140395"/>
        <dbReference type="EC" id="2.7.7.48"/>
    </reaction>
</comment>
<evidence type="ECO:0000259" key="3">
    <source>
        <dbReference type="Pfam" id="PF05183"/>
    </source>
</evidence>
<dbReference type="Proteomes" id="UP000827549">
    <property type="component" value="Chromosome 1"/>
</dbReference>
<keyword evidence="1" id="KW-0548">Nucleotidyltransferase</keyword>
<sequence length="1153" mass="128802">MPVYRLPPKPTLGPPSDEPQAHYLDRTHLAYQYRRGEGLDDDTDLSQSFPVHTYALGSTRSESGALKFMKGFGLPTDTANSRLNFNMDKMWIYVYAIPTKSVTTPPVFIPLEVEIPFEDIVTSGVSVIRAPRKDDDQSLVTLTVTTRRPARFYLPINNRIARRATERDFVFSLGPQESIPGRSVPEMKAKGYIIHEGHAGPIEAVAEDPLTVQVNAWLTWQFEFMLGPRERQEFRQKIIDLGIVGREEGMDWLAHAGEKKIKVVPPENMAHVNPNAVLQGMDFRLRYLVEGLVTHGIVVQTEIPQLVHALDKMCDSAKLKERVVTALFNEERIRDIKGIITVRARQLRKRRLKVDSHLVEVYKCRVTPTRICLSPPELDTSNDALRKHNANSDRFLRVHFADEDDRIQINLAVLEADTEKPYTGPIAPLASGIVIAGRHYVFLVYGASSAREHTCWFVAEDESKNFTAEAIRARLGFDQITHKIVAKHAAYMGLPFSATRPVSIVLDIRLKIPDVKERATGVLYTDGVGRCGYKVARQAAREFGILTGVDAQPSAIQFHCGGIKGVLCVCPPEMCRPSDVVFRPSQIKFDSHSSKQKYGLSVVQIAQFRRAFLDRQFTLLLSHLGVDDKVFRNLYNEAIEATRGLLTRFVEGRPTEHDLQAAVGLCAVRIKELGAAGFNRNPFLIDVCKVLETRLLSDVKWKARIELKKGVYLMGVADEFGVLEEGEVFCQYENPADPTEGPVVVKGPCAIMRAPAHNPGDIQVVNAVDHEKLRDLKNVIVFAVRGKPLPHMLSGGDLDGDDYSLIWDPRLLPKLQEEPAAYDAVKPFTVNKVTIEHIKSFFIDFLKNDILGQVSSAHLAHADRVGPHTEVCRTLANQASIAVDFPETGMPAKMEPQWQPRRWPHFMGKELQGSSKNNYVSRRILGQLFDLVSPDPSFQQVDIGQLSDEDIADERIARYEVPPSVLDDAYQLKQWVIGLMKRYRITEAETVGGIVLLNPRRRGHREDDLRDPVEQNYRALANNVLDVADKFLSKRRFKAAVTARQVYAIAAYQITYVKPVIKAVEERLGVKNPLAEMLDATSLSSGTSVAPTPATVTPAESVKGDNASVIGDAAPIIPLRPVLVPAPMISFPWVFWEALCDLPTVKQGNGPPT</sequence>